<comment type="caution">
    <text evidence="2">The sequence shown here is derived from an EMBL/GenBank/DDBJ whole genome shotgun (WGS) entry which is preliminary data.</text>
</comment>
<dbReference type="Proteomes" id="UP001597138">
    <property type="component" value="Unassembled WGS sequence"/>
</dbReference>
<feature type="transmembrane region" description="Helical" evidence="1">
    <location>
        <begin position="66"/>
        <end position="84"/>
    </location>
</feature>
<feature type="transmembrane region" description="Helical" evidence="1">
    <location>
        <begin position="36"/>
        <end position="54"/>
    </location>
</feature>
<evidence type="ECO:0000313" key="3">
    <source>
        <dbReference type="Proteomes" id="UP001597138"/>
    </source>
</evidence>
<accession>A0ABW4H890</accession>
<keyword evidence="1" id="KW-1133">Transmembrane helix</keyword>
<sequence length="118" mass="13795">MKNKISTLRQINIIAFVICILFYLTCYARFTGQIFLSFVQIFSAIGITIPFLMVKDQSEIKKRIKIYWLVTILNALLLFSFFKTIMWNDLLQVVFVNIIPSITAVYFIRTLSLIEKIS</sequence>
<feature type="transmembrane region" description="Helical" evidence="1">
    <location>
        <begin position="12"/>
        <end position="30"/>
    </location>
</feature>
<keyword evidence="3" id="KW-1185">Reference proteome</keyword>
<protein>
    <submittedName>
        <fullName evidence="2">Uncharacterized protein</fullName>
    </submittedName>
</protein>
<evidence type="ECO:0000313" key="2">
    <source>
        <dbReference type="EMBL" id="MFD1601505.1"/>
    </source>
</evidence>
<dbReference type="EMBL" id="JBHUDZ010000002">
    <property type="protein sequence ID" value="MFD1601505.1"/>
    <property type="molecule type" value="Genomic_DNA"/>
</dbReference>
<name>A0ABW4H890_9FLAO</name>
<dbReference type="RefSeq" id="WP_379815961.1">
    <property type="nucleotide sequence ID" value="NZ_JBHUDZ010000002.1"/>
</dbReference>
<reference evidence="3" key="1">
    <citation type="journal article" date="2019" name="Int. J. Syst. Evol. Microbiol.">
        <title>The Global Catalogue of Microorganisms (GCM) 10K type strain sequencing project: providing services to taxonomists for standard genome sequencing and annotation.</title>
        <authorList>
            <consortium name="The Broad Institute Genomics Platform"/>
            <consortium name="The Broad Institute Genome Sequencing Center for Infectious Disease"/>
            <person name="Wu L."/>
            <person name="Ma J."/>
        </authorList>
    </citation>
    <scope>NUCLEOTIDE SEQUENCE [LARGE SCALE GENOMIC DNA]</scope>
    <source>
        <strain evidence="3">CCUG 70865</strain>
    </source>
</reference>
<feature type="transmembrane region" description="Helical" evidence="1">
    <location>
        <begin position="90"/>
        <end position="108"/>
    </location>
</feature>
<evidence type="ECO:0000256" key="1">
    <source>
        <dbReference type="SAM" id="Phobius"/>
    </source>
</evidence>
<proteinExistence type="predicted"/>
<keyword evidence="1" id="KW-0812">Transmembrane</keyword>
<keyword evidence="1" id="KW-0472">Membrane</keyword>
<gene>
    <name evidence="2" type="ORF">ACFSC2_02015</name>
</gene>
<organism evidence="2 3">
    <name type="scientific">Flavobacterium artemisiae</name>
    <dbReference type="NCBI Taxonomy" id="2126556"/>
    <lineage>
        <taxon>Bacteria</taxon>
        <taxon>Pseudomonadati</taxon>
        <taxon>Bacteroidota</taxon>
        <taxon>Flavobacteriia</taxon>
        <taxon>Flavobacteriales</taxon>
        <taxon>Flavobacteriaceae</taxon>
        <taxon>Flavobacterium</taxon>
    </lineage>
</organism>